<evidence type="ECO:0000256" key="5">
    <source>
        <dbReference type="ARBA" id="ARBA00022695"/>
    </source>
</evidence>
<dbReference type="Pfam" id="PF04563">
    <property type="entry name" value="RNA_pol_Rpb2_1"/>
    <property type="match status" value="1"/>
</dbReference>
<evidence type="ECO:0000259" key="17">
    <source>
        <dbReference type="Pfam" id="PF10385"/>
    </source>
</evidence>
<dbReference type="InterPro" id="IPR007645">
    <property type="entry name" value="RNA_pol_Rpb2_3"/>
</dbReference>
<evidence type="ECO:0000259" key="12">
    <source>
        <dbReference type="Pfam" id="PF00562"/>
    </source>
</evidence>
<feature type="domain" description="DNA-directed RNA polymerase subunit 2 hybrid-binding" evidence="12">
    <location>
        <begin position="741"/>
        <end position="1300"/>
    </location>
</feature>
<comment type="subunit">
    <text evidence="8 10">The RNAP catalytic core consists of 2 alpha, 1 beta, 1 beta' and 1 omega subunit. When a sigma factor is associated with the core the holoenzyme is formed, which can initiate transcription.</text>
</comment>
<dbReference type="InterPro" id="IPR014724">
    <property type="entry name" value="RNA_pol_RPB2_OB-fold"/>
</dbReference>
<name>A0A844H5P6_9RHOB</name>
<feature type="domain" description="RNA polymerase Rpb2" evidence="16">
    <location>
        <begin position="537"/>
        <end position="605"/>
    </location>
</feature>
<evidence type="ECO:0000256" key="7">
    <source>
        <dbReference type="ARBA" id="ARBA00048552"/>
    </source>
</evidence>
<sequence>MAQAYVGQKRIRRYYGNIREVLEMPNLIEVQKSSYDLFLRSGEDEGHQDGEGIQGVFQSVFPIKDFNETATLEFVKYELERPKYDVDECQARDMTYAAPLKVTLRLIVFDVDENTGAKSVKDIKEQDVYMGDMPLMTQNGTFIVNGTERVVVSQMHRSPGVFFDHDRGKTHSSGKLLFACRIIPYRGSWLDFEFDAKDLVFARIDRRRKLPVTTLLYALGMDQEGIMDAFYDTVDYKLQRAVKGKEAGWITRFFPERMRGTRPSFDLVNAETGEVITKSGDKVTPRLVKQLAEKGDINLLLPFDKIIGRFVAKDIINERTGLIYAEAGDEVTVEYDRDGEISGGLLKVLLDNGVEDIPILDIDHVNVGPYIRNTMAADKNMNRDGALMDIYRVMRPGEPPTVEAASTLFDSLFFDSERYDLSAVGRVKMNMRLDLDAPDTQRTLRPDDIIACIRGLVELRDGKGEIDDIDHLGNRRVRSVGELMENQYRIGLLRMERAIRERMSGVEIDTVMPQDLINAKPAAAAVREFFGSSQLSQFMDQTNPLSEVTHKRRLSALGPGGLTRERAGFEVRDVHPTHYGRMCPIETPEGQNIGLINSLATFARVNKYGFIETPYRKVIEGKVTDDVVYMSATEEMRHTIAQANATLDDDGKFVDDLISTRQAGDFMLNPVDAIDLIDVSPKQLVSVAAALIPFLENDDANRALMGSNMQRQAVPLLRAEAPLVGTGMEATVARDSGAAIMARRGGIIDQVDAQRIVIRATEDLGAGDAGVDIYRLRKFKRSNQSSTINQRPLVKVGDRVVKGQVVADGPSTDQGELAIGRNVVVAFMPWNGYNYEDSILISERIHRDDVFTSIHIDEYEVAARDTKLGPEEITRDIPNVGEEALRNLDEAGIVYIGAEVGPGDILVGKITPKGESPMTPEEKLLRAIFGEKASDVRDTSLRLPPGAYGTIVEVRVFNRHGVDKDERALQIEREEVERLARDRDDELAILERNIYARLKSLITGREVVKGPKGIKPGVAVDEDVLGQLSRGQWWQLAVADEETAKEVEALNQQFDSLKRALDNRFDDKVEKVRQGDDLPPGVMKMVKVFVAVKRKLQAGDKMAGRHGNKGVVSKVVPIEDMPFLADGTPVDLVLNPLGVPSRMNVGQILETHMGWASRGLGIQIDEALQDYRRNGDLAPVREAMRIGYGDQFYGETFDGLEDEALIEHADAVRGGVPIATPVFDGAKEADVNDALRRAGFDTSGQSTVFDGRTGEQFARKVTVGMKYVLKLHHLVDDKMHARSTGPYSLVTQQPLGGKAQFGGQRLGEMEVWALEAYGAAYTLQEMLTVKSDDVAGRTKVYESIVKGEDNFEAGVPESFNVLVKEVRGLGLNMELLDAEDEE</sequence>
<dbReference type="InterPro" id="IPR007642">
    <property type="entry name" value="RNA_pol_Rpb2_2"/>
</dbReference>
<keyword evidence="19" id="KW-1185">Reference proteome</keyword>
<dbReference type="Proteomes" id="UP000442533">
    <property type="component" value="Unassembled WGS sequence"/>
</dbReference>
<dbReference type="Pfam" id="PF00562">
    <property type="entry name" value="RNA_pol_Rpb2_6"/>
    <property type="match status" value="1"/>
</dbReference>
<dbReference type="OrthoDB" id="9803954at2"/>
<evidence type="ECO:0000256" key="3">
    <source>
        <dbReference type="ARBA" id="ARBA00022478"/>
    </source>
</evidence>
<dbReference type="GO" id="GO:0003899">
    <property type="term" value="F:DNA-directed RNA polymerase activity"/>
    <property type="evidence" value="ECO:0007669"/>
    <property type="project" value="UniProtKB-UniRule"/>
</dbReference>
<dbReference type="GO" id="GO:0032549">
    <property type="term" value="F:ribonucleoside binding"/>
    <property type="evidence" value="ECO:0007669"/>
    <property type="project" value="InterPro"/>
</dbReference>
<comment type="similarity">
    <text evidence="2">In the C-terminal section; belongs to the RNA polymerase beta' chain family.</text>
</comment>
<dbReference type="InterPro" id="IPR007120">
    <property type="entry name" value="DNA-dir_RNAP_su2_dom"/>
</dbReference>
<dbReference type="Gene3D" id="6.10.140.1670">
    <property type="match status" value="1"/>
</dbReference>
<dbReference type="Gene3D" id="3.90.1800.10">
    <property type="entry name" value="RNA polymerase alpha subunit dimerisation domain"/>
    <property type="match status" value="1"/>
</dbReference>
<dbReference type="SUPFAM" id="SSF64484">
    <property type="entry name" value="beta and beta-prime subunits of DNA dependent RNA-polymerase"/>
    <property type="match status" value="1"/>
</dbReference>
<proteinExistence type="inferred from homology"/>
<evidence type="ECO:0000313" key="18">
    <source>
        <dbReference type="EMBL" id="MTH34760.1"/>
    </source>
</evidence>
<comment type="similarity">
    <text evidence="1">In the N-terminal section; belongs to the RNA polymerase beta chain family.</text>
</comment>
<dbReference type="EMBL" id="WMIF01000010">
    <property type="protein sequence ID" value="MTH34760.1"/>
    <property type="molecule type" value="Genomic_DNA"/>
</dbReference>
<dbReference type="InterPro" id="IPR037034">
    <property type="entry name" value="RNA_pol_Rpb2_2_sf"/>
</dbReference>
<keyword evidence="3 8" id="KW-0240">DNA-directed RNA polymerase</keyword>
<dbReference type="Pfam" id="PF04565">
    <property type="entry name" value="RNA_pol_Rpb2_3"/>
    <property type="match status" value="1"/>
</dbReference>
<evidence type="ECO:0000259" key="13">
    <source>
        <dbReference type="Pfam" id="PF04560"/>
    </source>
</evidence>
<dbReference type="GO" id="GO:0006351">
    <property type="term" value="P:DNA-templated transcription"/>
    <property type="evidence" value="ECO:0007669"/>
    <property type="project" value="UniProtKB-UniRule"/>
</dbReference>
<evidence type="ECO:0000256" key="2">
    <source>
        <dbReference type="ARBA" id="ARBA00009839"/>
    </source>
</evidence>
<comment type="catalytic activity">
    <reaction evidence="7 8 10">
        <text>RNA(n) + a ribonucleoside 5'-triphosphate = RNA(n+1) + diphosphate</text>
        <dbReference type="Rhea" id="RHEA:21248"/>
        <dbReference type="Rhea" id="RHEA-COMP:14527"/>
        <dbReference type="Rhea" id="RHEA-COMP:17342"/>
        <dbReference type="ChEBI" id="CHEBI:33019"/>
        <dbReference type="ChEBI" id="CHEBI:61557"/>
        <dbReference type="ChEBI" id="CHEBI:140395"/>
        <dbReference type="EC" id="2.7.7.6"/>
    </reaction>
</comment>
<dbReference type="PANTHER" id="PTHR20856">
    <property type="entry name" value="DNA-DIRECTED RNA POLYMERASE I SUBUNIT 2"/>
    <property type="match status" value="1"/>
</dbReference>
<dbReference type="Pfam" id="PF10385">
    <property type="entry name" value="RNA_pol_Rpb2_45"/>
    <property type="match status" value="1"/>
</dbReference>
<feature type="domain" description="RNA polymerase Rpb2" evidence="14">
    <location>
        <begin position="373"/>
        <end position="478"/>
    </location>
</feature>
<evidence type="ECO:0000256" key="10">
    <source>
        <dbReference type="RuleBase" id="RU363031"/>
    </source>
</evidence>
<dbReference type="EC" id="2.7.7.6" evidence="8 10"/>
<dbReference type="HAMAP" id="MF_01321">
    <property type="entry name" value="RNApol_bact_RpoB"/>
    <property type="match status" value="1"/>
</dbReference>
<feature type="coiled-coil region" evidence="11">
    <location>
        <begin position="962"/>
        <end position="993"/>
    </location>
</feature>
<keyword evidence="6 8" id="KW-0804">Transcription</keyword>
<keyword evidence="11" id="KW-0175">Coiled coil</keyword>
<dbReference type="InterPro" id="IPR037033">
    <property type="entry name" value="DNA-dir_RNAP_su2_hyb_sf"/>
</dbReference>
<protein>
    <recommendedName>
        <fullName evidence="8 10">DNA-directed RNA polymerase subunit beta</fullName>
        <shortName evidence="8">RNAP subunit beta</shortName>
        <ecNumber evidence="8 10">2.7.7.6</ecNumber>
    </recommendedName>
    <alternativeName>
        <fullName evidence="8">RNA polymerase subunit beta</fullName>
    </alternativeName>
    <alternativeName>
        <fullName evidence="8">Transcriptase subunit beta</fullName>
    </alternativeName>
</protein>
<dbReference type="InterPro" id="IPR007641">
    <property type="entry name" value="RNA_pol_Rpb2_7"/>
</dbReference>
<comment type="similarity">
    <text evidence="8 9">Belongs to the RNA polymerase beta chain family.</text>
</comment>
<dbReference type="NCBIfam" id="TIGR02013">
    <property type="entry name" value="rpoB"/>
    <property type="match status" value="1"/>
</dbReference>
<dbReference type="Gene3D" id="2.30.150.10">
    <property type="entry name" value="DNA-directed RNA polymerase, beta subunit, external 1 domain"/>
    <property type="match status" value="1"/>
</dbReference>
<evidence type="ECO:0000256" key="6">
    <source>
        <dbReference type="ARBA" id="ARBA00023163"/>
    </source>
</evidence>
<evidence type="ECO:0000259" key="15">
    <source>
        <dbReference type="Pfam" id="PF04563"/>
    </source>
</evidence>
<dbReference type="CDD" id="cd00653">
    <property type="entry name" value="RNA_pol_B_RPB2"/>
    <property type="match status" value="1"/>
</dbReference>
<keyword evidence="4 8" id="KW-0808">Transferase</keyword>
<feature type="domain" description="RNA polymerase beta subunit protrusion" evidence="15">
    <location>
        <begin position="27"/>
        <end position="521"/>
    </location>
</feature>
<evidence type="ECO:0000259" key="14">
    <source>
        <dbReference type="Pfam" id="PF04561"/>
    </source>
</evidence>
<reference evidence="18 19" key="1">
    <citation type="submission" date="2019-11" db="EMBL/GenBank/DDBJ databases">
        <authorList>
            <person name="Dong K."/>
        </authorList>
    </citation>
    <scope>NUCLEOTIDE SEQUENCE [LARGE SCALE GENOMIC DNA]</scope>
    <source>
        <strain evidence="18 19">JCM 17370</strain>
    </source>
</reference>
<dbReference type="Gene3D" id="3.90.1100.10">
    <property type="match status" value="2"/>
</dbReference>
<keyword evidence="5 8" id="KW-0548">Nucleotidyltransferase</keyword>
<dbReference type="GO" id="GO:0000428">
    <property type="term" value="C:DNA-directed RNA polymerase complex"/>
    <property type="evidence" value="ECO:0007669"/>
    <property type="project" value="UniProtKB-KW"/>
</dbReference>
<dbReference type="InterPro" id="IPR042107">
    <property type="entry name" value="DNA-dir_RNA_pol_bsu_ext_1_sf"/>
</dbReference>
<evidence type="ECO:0000256" key="4">
    <source>
        <dbReference type="ARBA" id="ARBA00022679"/>
    </source>
</evidence>
<dbReference type="Gene3D" id="2.40.50.150">
    <property type="match status" value="1"/>
</dbReference>
<dbReference type="Pfam" id="PF04560">
    <property type="entry name" value="RNA_pol_Rpb2_7"/>
    <property type="match status" value="1"/>
</dbReference>
<dbReference type="RefSeq" id="WP_155064318.1">
    <property type="nucleotide sequence ID" value="NZ_WMIF01000010.1"/>
</dbReference>
<accession>A0A844H5P6</accession>
<dbReference type="FunFam" id="3.90.1800.10:FF:000001">
    <property type="entry name" value="DNA-directed RNA polymerase subunit beta"/>
    <property type="match status" value="1"/>
</dbReference>
<dbReference type="Gene3D" id="3.90.1110.10">
    <property type="entry name" value="RNA polymerase Rpb2, domain 2"/>
    <property type="match status" value="1"/>
</dbReference>
<dbReference type="InterPro" id="IPR007121">
    <property type="entry name" value="RNA_pol_bsu_CS"/>
</dbReference>
<dbReference type="InterPro" id="IPR019462">
    <property type="entry name" value="DNA-dir_RNA_pol_bsu_external_1"/>
</dbReference>
<dbReference type="PROSITE" id="PS01166">
    <property type="entry name" value="RNA_POL_BETA"/>
    <property type="match status" value="1"/>
</dbReference>
<evidence type="ECO:0000256" key="11">
    <source>
        <dbReference type="SAM" id="Coils"/>
    </source>
</evidence>
<evidence type="ECO:0000256" key="8">
    <source>
        <dbReference type="HAMAP-Rule" id="MF_01321"/>
    </source>
</evidence>
<evidence type="ECO:0000256" key="1">
    <source>
        <dbReference type="ARBA" id="ARBA00007616"/>
    </source>
</evidence>
<comment type="caution">
    <text evidence="18">The sequence shown here is derived from an EMBL/GenBank/DDBJ whole genome shotgun (WGS) entry which is preliminary data.</text>
</comment>
<feature type="domain" description="DNA-directed RNA polymerase beta subunit external 1" evidence="17">
    <location>
        <begin position="615"/>
        <end position="680"/>
    </location>
</feature>
<dbReference type="InterPro" id="IPR015712">
    <property type="entry name" value="DNA-dir_RNA_pol_su2"/>
</dbReference>
<evidence type="ECO:0000313" key="19">
    <source>
        <dbReference type="Proteomes" id="UP000442533"/>
    </source>
</evidence>
<gene>
    <name evidence="8 18" type="primary">rpoB</name>
    <name evidence="18" type="ORF">GL279_09120</name>
</gene>
<evidence type="ECO:0000256" key="9">
    <source>
        <dbReference type="RuleBase" id="RU000434"/>
    </source>
</evidence>
<dbReference type="Gene3D" id="2.40.50.100">
    <property type="match status" value="1"/>
</dbReference>
<evidence type="ECO:0000259" key="16">
    <source>
        <dbReference type="Pfam" id="PF04565"/>
    </source>
</evidence>
<dbReference type="InterPro" id="IPR007644">
    <property type="entry name" value="RNA_pol_bsu_protrusion"/>
</dbReference>
<comment type="function">
    <text evidence="8 10">DNA-dependent RNA polymerase catalyzes the transcription of DNA into RNA using the four ribonucleoside triphosphates as substrates.</text>
</comment>
<feature type="domain" description="RNA polymerase Rpb2" evidence="14">
    <location>
        <begin position="181"/>
        <end position="246"/>
    </location>
</feature>
<feature type="domain" description="RNA polymerase Rpb2" evidence="13">
    <location>
        <begin position="1302"/>
        <end position="1376"/>
    </location>
</feature>
<dbReference type="Gene3D" id="2.40.270.10">
    <property type="entry name" value="DNA-directed RNA polymerase, subunit 2, domain 6"/>
    <property type="match status" value="1"/>
</dbReference>
<dbReference type="GO" id="GO:0003677">
    <property type="term" value="F:DNA binding"/>
    <property type="evidence" value="ECO:0007669"/>
    <property type="project" value="UniProtKB-UniRule"/>
</dbReference>
<organism evidence="18 19">
    <name type="scientific">Paracoccus limosus</name>
    <dbReference type="NCBI Taxonomy" id="913252"/>
    <lineage>
        <taxon>Bacteria</taxon>
        <taxon>Pseudomonadati</taxon>
        <taxon>Pseudomonadota</taxon>
        <taxon>Alphaproteobacteria</taxon>
        <taxon>Rhodobacterales</taxon>
        <taxon>Paracoccaceae</taxon>
        <taxon>Paracoccus</taxon>
    </lineage>
</organism>
<dbReference type="InterPro" id="IPR010243">
    <property type="entry name" value="RNA_pol_bsu_bac"/>
</dbReference>
<dbReference type="NCBIfam" id="NF001616">
    <property type="entry name" value="PRK00405.1"/>
    <property type="match status" value="1"/>
</dbReference>
<dbReference type="Pfam" id="PF04561">
    <property type="entry name" value="RNA_pol_Rpb2_2"/>
    <property type="match status" value="2"/>
</dbReference>